<keyword evidence="3" id="KW-1185">Reference proteome</keyword>
<organism evidence="2 3">
    <name type="scientific">Streptodolium elevatio</name>
    <dbReference type="NCBI Taxonomy" id="3157996"/>
    <lineage>
        <taxon>Bacteria</taxon>
        <taxon>Bacillati</taxon>
        <taxon>Actinomycetota</taxon>
        <taxon>Actinomycetes</taxon>
        <taxon>Kitasatosporales</taxon>
        <taxon>Streptomycetaceae</taxon>
        <taxon>Streptodolium</taxon>
    </lineage>
</organism>
<feature type="domain" description="DUF4326" evidence="1">
    <location>
        <begin position="9"/>
        <end position="99"/>
    </location>
</feature>
<dbReference type="RefSeq" id="WP_358356312.1">
    <property type="nucleotide sequence ID" value="NZ_JBEZFP010000055.1"/>
</dbReference>
<evidence type="ECO:0000259" key="1">
    <source>
        <dbReference type="Pfam" id="PF14216"/>
    </source>
</evidence>
<dbReference type="EMBL" id="JBEZFP010000055">
    <property type="protein sequence ID" value="MEU8136070.1"/>
    <property type="molecule type" value="Genomic_DNA"/>
</dbReference>
<accession>A0ABV3DJZ2</accession>
<comment type="caution">
    <text evidence="2">The sequence shown here is derived from an EMBL/GenBank/DDBJ whole genome shotgun (WGS) entry which is preliminary data.</text>
</comment>
<evidence type="ECO:0000313" key="2">
    <source>
        <dbReference type="EMBL" id="MEU8136070.1"/>
    </source>
</evidence>
<sequence>MPARVQRRRTKGWRLPPGAVIVDRSSRWGNPYRAYDSSAREHLIAASQFALLLAGRADFPHPDLLMPYPPDEEIRAELGGRDLACWCPPEHACHGDVLLAVANGLPMPRLLNDEAIFLALMVKGRPSGA</sequence>
<protein>
    <submittedName>
        <fullName evidence="2">DUF4326 domain-containing protein</fullName>
    </submittedName>
</protein>
<gene>
    <name evidence="2" type="ORF">AB0C36_21465</name>
</gene>
<dbReference type="Proteomes" id="UP001551482">
    <property type="component" value="Unassembled WGS sequence"/>
</dbReference>
<name>A0ABV3DJZ2_9ACTN</name>
<dbReference type="Pfam" id="PF14216">
    <property type="entry name" value="DUF4326"/>
    <property type="match status" value="1"/>
</dbReference>
<reference evidence="2 3" key="1">
    <citation type="submission" date="2024-06" db="EMBL/GenBank/DDBJ databases">
        <title>The Natural Products Discovery Center: Release of the First 8490 Sequenced Strains for Exploring Actinobacteria Biosynthetic Diversity.</title>
        <authorList>
            <person name="Kalkreuter E."/>
            <person name="Kautsar S.A."/>
            <person name="Yang D."/>
            <person name="Bader C.D."/>
            <person name="Teijaro C.N."/>
            <person name="Fluegel L."/>
            <person name="Davis C.M."/>
            <person name="Simpson J.R."/>
            <person name="Lauterbach L."/>
            <person name="Steele A.D."/>
            <person name="Gui C."/>
            <person name="Meng S."/>
            <person name="Li G."/>
            <person name="Viehrig K."/>
            <person name="Ye F."/>
            <person name="Su P."/>
            <person name="Kiefer A.F."/>
            <person name="Nichols A."/>
            <person name="Cepeda A.J."/>
            <person name="Yan W."/>
            <person name="Fan B."/>
            <person name="Jiang Y."/>
            <person name="Adhikari A."/>
            <person name="Zheng C.-J."/>
            <person name="Schuster L."/>
            <person name="Cowan T.M."/>
            <person name="Smanski M.J."/>
            <person name="Chevrette M.G."/>
            <person name="De Carvalho L.P.S."/>
            <person name="Shen B."/>
        </authorList>
    </citation>
    <scope>NUCLEOTIDE SEQUENCE [LARGE SCALE GENOMIC DNA]</scope>
    <source>
        <strain evidence="2 3">NPDC048946</strain>
    </source>
</reference>
<proteinExistence type="predicted"/>
<dbReference type="InterPro" id="IPR025475">
    <property type="entry name" value="DUF4326"/>
</dbReference>
<evidence type="ECO:0000313" key="3">
    <source>
        <dbReference type="Proteomes" id="UP001551482"/>
    </source>
</evidence>